<evidence type="ECO:0000313" key="1">
    <source>
        <dbReference type="EMBL" id="MBT8766869.1"/>
    </source>
</evidence>
<comment type="caution">
    <text evidence="1">The sequence shown here is derived from an EMBL/GenBank/DDBJ whole genome shotgun (WGS) entry which is preliminary data.</text>
</comment>
<protein>
    <recommendedName>
        <fullName evidence="3">Single-stranded DNA-binding protein</fullName>
    </recommendedName>
</protein>
<keyword evidence="2" id="KW-1185">Reference proteome</keyword>
<accession>A0ABS5XGQ5</accession>
<dbReference type="Proteomes" id="UP001519667">
    <property type="component" value="Unassembled WGS sequence"/>
</dbReference>
<evidence type="ECO:0000313" key="2">
    <source>
        <dbReference type="Proteomes" id="UP001519667"/>
    </source>
</evidence>
<name>A0ABS5XGQ5_9GAMM</name>
<dbReference type="RefSeq" id="WP_215374484.1">
    <property type="nucleotide sequence ID" value="NZ_JAGTIS010000005.1"/>
</dbReference>
<dbReference type="EMBL" id="JAGTIS010000005">
    <property type="protein sequence ID" value="MBT8766869.1"/>
    <property type="molecule type" value="Genomic_DNA"/>
</dbReference>
<sequence>MISALIAGRLVKEAHITSNGACEATVCTFDDERSVRLTCRRKALSEQLLALPFGSPISVSGLLRVVPVLNDKGEPRAYLTLEVSAILTQPQPQGLMARLFKQGANHG</sequence>
<organism evidence="1 2">
    <name type="scientific">Metapseudomonas boanensis</name>
    <dbReference type="NCBI Taxonomy" id="2822138"/>
    <lineage>
        <taxon>Bacteria</taxon>
        <taxon>Pseudomonadati</taxon>
        <taxon>Pseudomonadota</taxon>
        <taxon>Gammaproteobacteria</taxon>
        <taxon>Pseudomonadales</taxon>
        <taxon>Pseudomonadaceae</taxon>
        <taxon>Metapseudomonas</taxon>
    </lineage>
</organism>
<reference evidence="1 2" key="1">
    <citation type="submission" date="2021-04" db="EMBL/GenBank/DDBJ databases">
        <title>Pseudomonas boanensis sp. nov., a bacterium isolated from river water used for household purposes in Boane District, Mozambique.</title>
        <authorList>
            <person name="Nicklasson M."/>
            <person name="Martin-Rodriguez A.J."/>
            <person name="Thorell K."/>
            <person name="Neves L."/>
            <person name="Mussagy A."/>
            <person name="Rydberg H.A."/>
            <person name="Hernroth B."/>
            <person name="Svensson-Stadler L."/>
            <person name="Sjoling A."/>
        </authorList>
    </citation>
    <scope>NUCLEOTIDE SEQUENCE [LARGE SCALE GENOMIC DNA]</scope>
    <source>
        <strain evidence="1 2">DB1</strain>
    </source>
</reference>
<evidence type="ECO:0008006" key="3">
    <source>
        <dbReference type="Google" id="ProtNLM"/>
    </source>
</evidence>
<gene>
    <name evidence="1" type="ORF">J7302_12165</name>
</gene>
<proteinExistence type="predicted"/>